<evidence type="ECO:0000313" key="2">
    <source>
        <dbReference type="EMBL" id="MCV2885305.1"/>
    </source>
</evidence>
<proteinExistence type="predicted"/>
<organism evidence="2 3">
    <name type="scientific">Fluctibacter corallii</name>
    <dbReference type="NCBI Taxonomy" id="2984329"/>
    <lineage>
        <taxon>Bacteria</taxon>
        <taxon>Pseudomonadati</taxon>
        <taxon>Pseudomonadota</taxon>
        <taxon>Gammaproteobacteria</taxon>
        <taxon>Alteromonadales</taxon>
        <taxon>Alteromonadaceae</taxon>
        <taxon>Fluctibacter</taxon>
    </lineage>
</organism>
<feature type="transmembrane region" description="Helical" evidence="1">
    <location>
        <begin position="31"/>
        <end position="49"/>
    </location>
</feature>
<protein>
    <recommendedName>
        <fullName evidence="4">Flagellar biosynthetic protein FliO</fullName>
    </recommendedName>
</protein>
<accession>A0ABT3A9M6</accession>
<keyword evidence="1" id="KW-0472">Membrane</keyword>
<evidence type="ECO:0000313" key="3">
    <source>
        <dbReference type="Proteomes" id="UP001652504"/>
    </source>
</evidence>
<name>A0ABT3A9M6_9ALTE</name>
<keyword evidence="1" id="KW-1133">Transmembrane helix</keyword>
<keyword evidence="3" id="KW-1185">Reference proteome</keyword>
<dbReference type="RefSeq" id="WP_263712588.1">
    <property type="nucleotide sequence ID" value="NZ_JAOWKX010000005.1"/>
</dbReference>
<sequence length="108" mass="11918">MANSATANVTEKVVSGSELGLKTADAFSSGSWLMLIVICIVLLVVWVLLHKRSHTSKHQSYKHQRFPLGSHCYLVVVEAKGTRYTLYESPRGITTLTEEPVKPTSSTQ</sequence>
<evidence type="ECO:0000256" key="1">
    <source>
        <dbReference type="SAM" id="Phobius"/>
    </source>
</evidence>
<comment type="caution">
    <text evidence="2">The sequence shown here is derived from an EMBL/GenBank/DDBJ whole genome shotgun (WGS) entry which is preliminary data.</text>
</comment>
<dbReference type="EMBL" id="JAOWKX010000005">
    <property type="protein sequence ID" value="MCV2885305.1"/>
    <property type="molecule type" value="Genomic_DNA"/>
</dbReference>
<keyword evidence="1" id="KW-0812">Transmembrane</keyword>
<reference evidence="2 3" key="1">
    <citation type="submission" date="2022-10" db="EMBL/GenBank/DDBJ databases">
        <title>Aestuariibacter sp. AA17 isolated from Montipora capitata coral fragment.</title>
        <authorList>
            <person name="Emsley S.A."/>
            <person name="Pfannmuller K.M."/>
            <person name="Loughran R.M."/>
            <person name="Shlafstein M."/>
            <person name="Papke E."/>
            <person name="Saw J.H."/>
            <person name="Ushijima B."/>
            <person name="Videau P."/>
        </authorList>
    </citation>
    <scope>NUCLEOTIDE SEQUENCE [LARGE SCALE GENOMIC DNA]</scope>
    <source>
        <strain evidence="2 3">AA17</strain>
    </source>
</reference>
<dbReference type="Proteomes" id="UP001652504">
    <property type="component" value="Unassembled WGS sequence"/>
</dbReference>
<evidence type="ECO:0008006" key="4">
    <source>
        <dbReference type="Google" id="ProtNLM"/>
    </source>
</evidence>
<gene>
    <name evidence="2" type="ORF">OE749_11435</name>
</gene>